<protein>
    <recommendedName>
        <fullName evidence="4">F-box domain-containing protein</fullName>
    </recommendedName>
</protein>
<sequence>MIKPKVPFNISSDIIEEILFFIQIDDIKTLYSCLLLNRQWCQLVIPILWKHPFYYAQKGNSKLISTILSFSNLNNDNDDDNDDGDEDDDDNRRKNNSIRRNRMTFDYISMIKHLHYDFMIISIEKWYKDNTNFFKNNIKLFKNNNNYSFDSFKNNNNNSFDNSFKNSNKHSFKHNNNNSFKNNNDNNSYNYSNDSFKNNNNNSYNNNNNNSNDSSFKNHNHNNSFSFKNNNENFKIVNNNNSLNNISLIMKFLLRLFIKKSVKLNSLFILSNHVCWNNNYNLNRYMELIDPEFNDFFKNLKFLYLEVYSHYPSIKFLQKFSLMVNNLEILHLRTPLLGLMRFPNNMEDIMTKNLCTLIRSQKKLKEFKLINSIKYTSLFISSLSSNDYLKNLILLNTKIDEIDPLWKILKNSFNLENFKIINCVGLNYDLILPFYNNIINNNNYNFNNVNNFKKINLIIIEKNQSIDINDELNFWVISRCKKGLNDCGLLESGRLFDPVNNIKCIKCCK</sequence>
<comment type="caution">
    <text evidence="2">The sequence shown here is derived from an EMBL/GenBank/DDBJ whole genome shotgun (WGS) entry which is preliminary data.</text>
</comment>
<dbReference type="GO" id="GO:0048018">
    <property type="term" value="F:receptor ligand activity"/>
    <property type="evidence" value="ECO:0007669"/>
    <property type="project" value="TreeGrafter"/>
</dbReference>
<accession>A0A916EH69</accession>
<evidence type="ECO:0008006" key="4">
    <source>
        <dbReference type="Google" id="ProtNLM"/>
    </source>
</evidence>
<dbReference type="PANTHER" id="PTHR37458:SF1">
    <property type="entry name" value="THISBE"/>
    <property type="match status" value="1"/>
</dbReference>
<proteinExistence type="predicted"/>
<dbReference type="AlphaFoldDB" id="A0A916EH69"/>
<name>A0A916EH69_9GLOM</name>
<dbReference type="PANTHER" id="PTHR37458">
    <property type="entry name" value="THISBE"/>
    <property type="match status" value="1"/>
</dbReference>
<organism evidence="2 3">
    <name type="scientific">Rhizophagus irregularis</name>
    <dbReference type="NCBI Taxonomy" id="588596"/>
    <lineage>
        <taxon>Eukaryota</taxon>
        <taxon>Fungi</taxon>
        <taxon>Fungi incertae sedis</taxon>
        <taxon>Mucoromycota</taxon>
        <taxon>Glomeromycotina</taxon>
        <taxon>Glomeromycetes</taxon>
        <taxon>Glomerales</taxon>
        <taxon>Glomeraceae</taxon>
        <taxon>Rhizophagus</taxon>
    </lineage>
</organism>
<gene>
    <name evidence="2" type="ORF">CHRIB12_LOCUS20437</name>
</gene>
<feature type="region of interest" description="Disordered" evidence="1">
    <location>
        <begin position="160"/>
        <end position="222"/>
    </location>
</feature>
<dbReference type="Proteomes" id="UP000684084">
    <property type="component" value="Unassembled WGS sequence"/>
</dbReference>
<dbReference type="EMBL" id="CAGKOT010000060">
    <property type="protein sequence ID" value="CAB5388068.1"/>
    <property type="molecule type" value="Genomic_DNA"/>
</dbReference>
<dbReference type="VEuPathDB" id="FungiDB:RhiirFUN_024998"/>
<dbReference type="VEuPathDB" id="FungiDB:RhiirFUN_024999"/>
<evidence type="ECO:0000313" key="3">
    <source>
        <dbReference type="Proteomes" id="UP000684084"/>
    </source>
</evidence>
<dbReference type="OrthoDB" id="2351194at2759"/>
<feature type="compositionally biased region" description="Low complexity" evidence="1">
    <location>
        <begin position="174"/>
        <end position="222"/>
    </location>
</feature>
<dbReference type="GO" id="GO:0005615">
    <property type="term" value="C:extracellular space"/>
    <property type="evidence" value="ECO:0007669"/>
    <property type="project" value="TreeGrafter"/>
</dbReference>
<evidence type="ECO:0000313" key="2">
    <source>
        <dbReference type="EMBL" id="CAB5388068.1"/>
    </source>
</evidence>
<evidence type="ECO:0000256" key="1">
    <source>
        <dbReference type="SAM" id="MobiDB-lite"/>
    </source>
</evidence>
<reference evidence="2" key="1">
    <citation type="submission" date="2020-05" db="EMBL/GenBank/DDBJ databases">
        <authorList>
            <person name="Rincon C."/>
            <person name="Sanders R I."/>
            <person name="Robbins C."/>
            <person name="Chaturvedi A."/>
        </authorList>
    </citation>
    <scope>NUCLEOTIDE SEQUENCE</scope>
    <source>
        <strain evidence="2">CHB12</strain>
    </source>
</reference>